<evidence type="ECO:0000313" key="3">
    <source>
        <dbReference type="EMBL" id="KAH3875592.1"/>
    </source>
</evidence>
<dbReference type="Pfam" id="PF13516">
    <property type="entry name" value="LRR_6"/>
    <property type="match status" value="1"/>
</dbReference>
<feature type="region of interest" description="Disordered" evidence="2">
    <location>
        <begin position="408"/>
        <end position="444"/>
    </location>
</feature>
<keyword evidence="4" id="KW-1185">Reference proteome</keyword>
<keyword evidence="1" id="KW-0175">Coiled coil</keyword>
<feature type="compositionally biased region" description="Polar residues" evidence="2">
    <location>
        <begin position="408"/>
        <end position="422"/>
    </location>
</feature>
<feature type="compositionally biased region" description="Acidic residues" evidence="2">
    <location>
        <begin position="585"/>
        <end position="595"/>
    </location>
</feature>
<feature type="compositionally biased region" description="Acidic residues" evidence="2">
    <location>
        <begin position="244"/>
        <end position="257"/>
    </location>
</feature>
<dbReference type="FunFam" id="3.80.10.10:FF:000948">
    <property type="entry name" value="Centrosomal protein 78"/>
    <property type="match status" value="1"/>
</dbReference>
<reference evidence="3" key="2">
    <citation type="submission" date="2020-11" db="EMBL/GenBank/DDBJ databases">
        <authorList>
            <person name="McCartney M.A."/>
            <person name="Auch B."/>
            <person name="Kono T."/>
            <person name="Mallez S."/>
            <person name="Becker A."/>
            <person name="Gohl D.M."/>
            <person name="Silverstein K.A.T."/>
            <person name="Koren S."/>
            <person name="Bechman K.B."/>
            <person name="Herman A."/>
            <person name="Abrahante J.E."/>
            <person name="Garbe J."/>
        </authorList>
    </citation>
    <scope>NUCLEOTIDE SEQUENCE</scope>
    <source>
        <strain evidence="3">Duluth1</strain>
        <tissue evidence="3">Whole animal</tissue>
    </source>
</reference>
<feature type="region of interest" description="Disordered" evidence="2">
    <location>
        <begin position="207"/>
        <end position="259"/>
    </location>
</feature>
<dbReference type="EMBL" id="JAIWYP010000002">
    <property type="protein sequence ID" value="KAH3875592.1"/>
    <property type="molecule type" value="Genomic_DNA"/>
</dbReference>
<dbReference type="GO" id="GO:0005813">
    <property type="term" value="C:centrosome"/>
    <property type="evidence" value="ECO:0007669"/>
    <property type="project" value="TreeGrafter"/>
</dbReference>
<feature type="compositionally biased region" description="Basic residues" evidence="2">
    <location>
        <begin position="521"/>
        <end position="532"/>
    </location>
</feature>
<organism evidence="3 4">
    <name type="scientific">Dreissena polymorpha</name>
    <name type="common">Zebra mussel</name>
    <name type="synonym">Mytilus polymorpha</name>
    <dbReference type="NCBI Taxonomy" id="45954"/>
    <lineage>
        <taxon>Eukaryota</taxon>
        <taxon>Metazoa</taxon>
        <taxon>Spiralia</taxon>
        <taxon>Lophotrochozoa</taxon>
        <taxon>Mollusca</taxon>
        <taxon>Bivalvia</taxon>
        <taxon>Autobranchia</taxon>
        <taxon>Heteroconchia</taxon>
        <taxon>Euheterodonta</taxon>
        <taxon>Imparidentia</taxon>
        <taxon>Neoheterodontei</taxon>
        <taxon>Myida</taxon>
        <taxon>Dreissenoidea</taxon>
        <taxon>Dreissenidae</taxon>
        <taxon>Dreissena</taxon>
    </lineage>
</organism>
<feature type="region of interest" description="Disordered" evidence="2">
    <location>
        <begin position="508"/>
        <end position="619"/>
    </location>
</feature>
<accession>A0A9D4MHU0</accession>
<proteinExistence type="predicted"/>
<comment type="caution">
    <text evidence="3">The sequence shown here is derived from an EMBL/GenBank/DDBJ whole genome shotgun (WGS) entry which is preliminary data.</text>
</comment>
<dbReference type="PANTHER" id="PTHR24110:SF3">
    <property type="entry name" value="CENTROSOMAL PROTEIN OF 78 KDA"/>
    <property type="match status" value="1"/>
</dbReference>
<dbReference type="GO" id="GO:0036064">
    <property type="term" value="C:ciliary basal body"/>
    <property type="evidence" value="ECO:0007669"/>
    <property type="project" value="TreeGrafter"/>
</dbReference>
<dbReference type="SMART" id="SM00368">
    <property type="entry name" value="LRR_RI"/>
    <property type="match status" value="2"/>
</dbReference>
<evidence type="ECO:0000313" key="4">
    <source>
        <dbReference type="Proteomes" id="UP000828390"/>
    </source>
</evidence>
<dbReference type="GO" id="GO:0044782">
    <property type="term" value="P:cilium organization"/>
    <property type="evidence" value="ECO:0007669"/>
    <property type="project" value="TreeGrafter"/>
</dbReference>
<gene>
    <name evidence="3" type="ORF">DPMN_038861</name>
</gene>
<feature type="coiled-coil region" evidence="1">
    <location>
        <begin position="286"/>
        <end position="329"/>
    </location>
</feature>
<dbReference type="SUPFAM" id="SSF52047">
    <property type="entry name" value="RNI-like"/>
    <property type="match status" value="1"/>
</dbReference>
<evidence type="ECO:0000256" key="2">
    <source>
        <dbReference type="SAM" id="MobiDB-lite"/>
    </source>
</evidence>
<protein>
    <recommendedName>
        <fullName evidence="5">Centrosomal protein of 78 kDa</fullName>
    </recommendedName>
</protein>
<feature type="compositionally biased region" description="Basic and acidic residues" evidence="2">
    <location>
        <begin position="533"/>
        <end position="553"/>
    </location>
</feature>
<sequence>MMPHQGTKRHNEAWRDSLRYRRPDLDRMQGIRRITINNNPMIGDQGAALLAEALKDDLWLKALDMQGNGISSAGAKSMLDVLKYNTTLVVLDVRRNPLIDRDLVHAIMEQLMINCNGQDTEYKWIKAEDPADKNKQLSAKKRRTKTLNSSFGRKTTIKITPGAARRRTRSAENVGVSRKMRPIGSETVKSGPGLPWRTAARANRYRGYPPEHIPGHTSLMERSETISPGNSFNYSSTNQTRDQDNEEEEETEDTEDSMQEKFDRIKLDDSALTTAVTGITEKGARVEMVQLRRQIQEERLARHKAEQNVIELTLDNKKLREETSRLKRNKGSILDDDSVLESIEASFKQFHEFLDLLRDAGLGKLITMAGLDSEDSPFNNTTRDHMPRFQKSFSKGVYSGDISSNGHVNGSFTNGDRTTTGNVRPKPYLKSHADDPTMKTGYIDDSLNEHDEAQRKRDELYERILQETSNAFKNIGEQDLTINITGETTQTMDETYTADDTQDQVEKFVPSKGTPPEKGGKSRIPRYGAVHRKGGDYGEGEREVRSERLEKLKGPGGEIIMTLSPFDGPVEGQTPDVSPGRHNDDDDEIEDDVNEAYDSRAVSPDKPGRQSEYSYGMDSFEQSYLSERGELVHLGDDLDDYPESPSPIQQESDNDDF</sequence>
<dbReference type="InterPro" id="IPR001611">
    <property type="entry name" value="Leu-rich_rpt"/>
</dbReference>
<feature type="compositionally biased region" description="Polar residues" evidence="2">
    <location>
        <begin position="225"/>
        <end position="240"/>
    </location>
</feature>
<evidence type="ECO:0000256" key="1">
    <source>
        <dbReference type="SAM" id="Coils"/>
    </source>
</evidence>
<evidence type="ECO:0008006" key="5">
    <source>
        <dbReference type="Google" id="ProtNLM"/>
    </source>
</evidence>
<dbReference type="InterPro" id="IPR026212">
    <property type="entry name" value="Cep78"/>
</dbReference>
<name>A0A9D4MHU0_DREPO</name>
<dbReference type="AlphaFoldDB" id="A0A9D4MHU0"/>
<dbReference type="Proteomes" id="UP000828390">
    <property type="component" value="Unassembled WGS sequence"/>
</dbReference>
<dbReference type="Gene3D" id="3.80.10.10">
    <property type="entry name" value="Ribonuclease Inhibitor"/>
    <property type="match status" value="1"/>
</dbReference>
<reference evidence="3" key="1">
    <citation type="journal article" date="2019" name="bioRxiv">
        <title>The Genome of the Zebra Mussel, Dreissena polymorpha: A Resource for Invasive Species Research.</title>
        <authorList>
            <person name="McCartney M.A."/>
            <person name="Auch B."/>
            <person name="Kono T."/>
            <person name="Mallez S."/>
            <person name="Zhang Y."/>
            <person name="Obille A."/>
            <person name="Becker A."/>
            <person name="Abrahante J.E."/>
            <person name="Garbe J."/>
            <person name="Badalamenti J.P."/>
            <person name="Herman A."/>
            <person name="Mangelson H."/>
            <person name="Liachko I."/>
            <person name="Sullivan S."/>
            <person name="Sone E.D."/>
            <person name="Koren S."/>
            <person name="Silverstein K.A.T."/>
            <person name="Beckman K.B."/>
            <person name="Gohl D.M."/>
        </authorList>
    </citation>
    <scope>NUCLEOTIDE SEQUENCE</scope>
    <source>
        <strain evidence="3">Duluth1</strain>
        <tissue evidence="3">Whole animal</tissue>
    </source>
</reference>
<dbReference type="InterPro" id="IPR032675">
    <property type="entry name" value="LRR_dom_sf"/>
</dbReference>
<dbReference type="PANTHER" id="PTHR24110">
    <property type="entry name" value="CENTROSOMAL PROTEIN OF 78 KDA"/>
    <property type="match status" value="1"/>
</dbReference>
<dbReference type="PRINTS" id="PR02062">
    <property type="entry name" value="CENTROSOME78"/>
</dbReference>
<feature type="region of interest" description="Disordered" evidence="2">
    <location>
        <begin position="634"/>
        <end position="657"/>
    </location>
</feature>